<name>A0AAN8S447_POLSC</name>
<reference evidence="1 2" key="1">
    <citation type="submission" date="2023-10" db="EMBL/GenBank/DDBJ databases">
        <title>Genomes of two closely related lineages of the louse Polyplax serrata with different host specificities.</title>
        <authorList>
            <person name="Martinu J."/>
            <person name="Tarabai H."/>
            <person name="Stefka J."/>
            <person name="Hypsa V."/>
        </authorList>
    </citation>
    <scope>NUCLEOTIDE SEQUENCE [LARGE SCALE GENOMIC DNA]</scope>
    <source>
        <strain evidence="1">HR10_N</strain>
    </source>
</reference>
<accession>A0AAN8S447</accession>
<dbReference type="EMBL" id="JAWJWE010000006">
    <property type="protein sequence ID" value="KAK6633132.1"/>
    <property type="molecule type" value="Genomic_DNA"/>
</dbReference>
<dbReference type="Proteomes" id="UP001372834">
    <property type="component" value="Unassembled WGS sequence"/>
</dbReference>
<gene>
    <name evidence="1" type="ORF">RUM43_012876</name>
</gene>
<organism evidence="1 2">
    <name type="scientific">Polyplax serrata</name>
    <name type="common">Common mouse louse</name>
    <dbReference type="NCBI Taxonomy" id="468196"/>
    <lineage>
        <taxon>Eukaryota</taxon>
        <taxon>Metazoa</taxon>
        <taxon>Ecdysozoa</taxon>
        <taxon>Arthropoda</taxon>
        <taxon>Hexapoda</taxon>
        <taxon>Insecta</taxon>
        <taxon>Pterygota</taxon>
        <taxon>Neoptera</taxon>
        <taxon>Paraneoptera</taxon>
        <taxon>Psocodea</taxon>
        <taxon>Troctomorpha</taxon>
        <taxon>Phthiraptera</taxon>
        <taxon>Anoplura</taxon>
        <taxon>Polyplacidae</taxon>
        <taxon>Polyplax</taxon>
    </lineage>
</organism>
<evidence type="ECO:0000313" key="1">
    <source>
        <dbReference type="EMBL" id="KAK6633132.1"/>
    </source>
</evidence>
<sequence length="173" mass="19636">MISILGQDVCPPLVDEQFPILGLWTFQPKYVAHFNGADQKFILTANLSLRLSPIWSSWHSCIDEAKDEQTHMSTTKDKHSINNILRLIFLVCHSDFLLFHFSSLSDACTVEGPETIFFLKNGEVSKDSDEEAKDIEKVFQVSQEILYFDELKGGKDEKLDSGYIKLSAYKLGV</sequence>
<protein>
    <submittedName>
        <fullName evidence="1">Uncharacterized protein</fullName>
    </submittedName>
</protein>
<dbReference type="AlphaFoldDB" id="A0AAN8S447"/>
<comment type="caution">
    <text evidence="1">The sequence shown here is derived from an EMBL/GenBank/DDBJ whole genome shotgun (WGS) entry which is preliminary data.</text>
</comment>
<proteinExistence type="predicted"/>
<evidence type="ECO:0000313" key="2">
    <source>
        <dbReference type="Proteomes" id="UP001372834"/>
    </source>
</evidence>